<evidence type="ECO:0000256" key="2">
    <source>
        <dbReference type="ARBA" id="ARBA00022692"/>
    </source>
</evidence>
<feature type="transmembrane region" description="Helical" evidence="5">
    <location>
        <begin position="432"/>
        <end position="461"/>
    </location>
</feature>
<feature type="domain" description="STAS" evidence="6">
    <location>
        <begin position="489"/>
        <end position="577"/>
    </location>
</feature>
<keyword evidence="2 5" id="KW-0812">Transmembrane</keyword>
<dbReference type="SUPFAM" id="SSF52091">
    <property type="entry name" value="SpoIIaa-like"/>
    <property type="match status" value="1"/>
</dbReference>
<dbReference type="AlphaFoldDB" id="A0A380MWI6"/>
<evidence type="ECO:0000256" key="5">
    <source>
        <dbReference type="SAM" id="Phobius"/>
    </source>
</evidence>
<dbReference type="CDD" id="cd07042">
    <property type="entry name" value="STAS_SulP_like_sulfate_transporter"/>
    <property type="match status" value="1"/>
</dbReference>
<accession>A0A380MWI6</accession>
<evidence type="ECO:0000256" key="1">
    <source>
        <dbReference type="ARBA" id="ARBA00004141"/>
    </source>
</evidence>
<keyword evidence="3 5" id="KW-1133">Transmembrane helix</keyword>
<dbReference type="Pfam" id="PF01740">
    <property type="entry name" value="STAS"/>
    <property type="match status" value="1"/>
</dbReference>
<gene>
    <name evidence="7" type="primary">ychM</name>
    <name evidence="7" type="ORF">NCTC10717_01255</name>
</gene>
<evidence type="ECO:0000259" key="6">
    <source>
        <dbReference type="PROSITE" id="PS50801"/>
    </source>
</evidence>
<feature type="transmembrane region" description="Helical" evidence="5">
    <location>
        <begin position="292"/>
        <end position="319"/>
    </location>
</feature>
<organism evidence="7 8">
    <name type="scientific">Suttonella indologenes</name>
    <dbReference type="NCBI Taxonomy" id="13276"/>
    <lineage>
        <taxon>Bacteria</taxon>
        <taxon>Pseudomonadati</taxon>
        <taxon>Pseudomonadota</taxon>
        <taxon>Gammaproteobacteria</taxon>
        <taxon>Cardiobacteriales</taxon>
        <taxon>Cardiobacteriaceae</taxon>
        <taxon>Suttonella</taxon>
    </lineage>
</organism>
<evidence type="ECO:0000313" key="8">
    <source>
        <dbReference type="Proteomes" id="UP000254575"/>
    </source>
</evidence>
<dbReference type="InterPro" id="IPR036513">
    <property type="entry name" value="STAS_dom_sf"/>
</dbReference>
<dbReference type="PROSITE" id="PS50801">
    <property type="entry name" value="STAS"/>
    <property type="match status" value="1"/>
</dbReference>
<feature type="transmembrane region" description="Helical" evidence="5">
    <location>
        <begin position="204"/>
        <end position="222"/>
    </location>
</feature>
<protein>
    <submittedName>
        <fullName evidence="7">Sulfate transporter ychM</fullName>
    </submittedName>
</protein>
<feature type="transmembrane region" description="Helical" evidence="5">
    <location>
        <begin position="370"/>
        <end position="389"/>
    </location>
</feature>
<feature type="transmembrane region" description="Helical" evidence="5">
    <location>
        <begin position="56"/>
        <end position="76"/>
    </location>
</feature>
<dbReference type="PANTHER" id="PTHR11814">
    <property type="entry name" value="SULFATE TRANSPORTER"/>
    <property type="match status" value="1"/>
</dbReference>
<feature type="transmembrane region" description="Helical" evidence="5">
    <location>
        <begin position="153"/>
        <end position="172"/>
    </location>
</feature>
<evidence type="ECO:0000313" key="7">
    <source>
        <dbReference type="EMBL" id="SUO96935.1"/>
    </source>
</evidence>
<evidence type="ECO:0000256" key="3">
    <source>
        <dbReference type="ARBA" id="ARBA00022989"/>
    </source>
</evidence>
<feature type="transmembrane region" description="Helical" evidence="5">
    <location>
        <begin position="242"/>
        <end position="262"/>
    </location>
</feature>
<comment type="subcellular location">
    <subcellularLocation>
        <location evidence="1">Membrane</location>
        <topology evidence="1">Multi-pass membrane protein</topology>
    </subcellularLocation>
</comment>
<feature type="transmembrane region" description="Helical" evidence="5">
    <location>
        <begin position="395"/>
        <end position="412"/>
    </location>
</feature>
<keyword evidence="4 5" id="KW-0472">Membrane</keyword>
<keyword evidence="8" id="KW-1185">Reference proteome</keyword>
<dbReference type="InterPro" id="IPR002645">
    <property type="entry name" value="STAS_dom"/>
</dbReference>
<dbReference type="InterPro" id="IPR011547">
    <property type="entry name" value="SLC26A/SulP_dom"/>
</dbReference>
<dbReference type="Gene3D" id="3.30.750.24">
    <property type="entry name" value="STAS domain"/>
    <property type="match status" value="1"/>
</dbReference>
<name>A0A380MWI6_9GAMM</name>
<dbReference type="EMBL" id="UHIA01000004">
    <property type="protein sequence ID" value="SUO96935.1"/>
    <property type="molecule type" value="Genomic_DNA"/>
</dbReference>
<feature type="transmembrane region" description="Helical" evidence="5">
    <location>
        <begin position="111"/>
        <end position="141"/>
    </location>
</feature>
<dbReference type="Pfam" id="PF00916">
    <property type="entry name" value="Sulfate_transp"/>
    <property type="match status" value="1"/>
</dbReference>
<feature type="transmembrane region" description="Helical" evidence="5">
    <location>
        <begin position="83"/>
        <end position="105"/>
    </location>
</feature>
<reference evidence="7 8" key="1">
    <citation type="submission" date="2018-06" db="EMBL/GenBank/DDBJ databases">
        <authorList>
            <consortium name="Pathogen Informatics"/>
            <person name="Doyle S."/>
        </authorList>
    </citation>
    <scope>NUCLEOTIDE SEQUENCE [LARGE SCALE GENOMIC DNA]</scope>
    <source>
        <strain evidence="7 8">NCTC10717</strain>
    </source>
</reference>
<dbReference type="GO" id="GO:0055085">
    <property type="term" value="P:transmembrane transport"/>
    <property type="evidence" value="ECO:0007669"/>
    <property type="project" value="InterPro"/>
</dbReference>
<proteinExistence type="predicted"/>
<evidence type="ECO:0000256" key="4">
    <source>
        <dbReference type="ARBA" id="ARBA00023136"/>
    </source>
</evidence>
<dbReference type="Proteomes" id="UP000254575">
    <property type="component" value="Unassembled WGS sequence"/>
</dbReference>
<dbReference type="InterPro" id="IPR001902">
    <property type="entry name" value="SLC26A/SulP_fam"/>
</dbReference>
<sequence>MSMFATALFSFAAKEDYNFASAVGIKDVAMLFLPRFRPKSAELLLDYSVERLIRDIGAGFTVAVVALPLAMAFAIASGLKPEAGIFTAIIAGFLISLFGGSRVQIGGPAGAFIVIVYGIVQQHGVGGLLIATFLSGVMLFLMGCLRMGILIKFIPVAVIIGFTNGIAVLIGMTQIKDFLGLRISEMPAGFSAQIRALFQALPSWNPQACATALTSLAVIIAWQKIMKRRVNLPEAAGLLPRVQGSLALIPGSIIALIFATLMTKSLHLSVETIGSRFGGIPQGLPQFSLPHISWTAVGALLMPAFTLAILGAIESLLCARVADSLIKDKHDSNQELLAQGIANMSMPFFSGMPATGTIARTITNIKNGGSSPIAGMVHALVLLLVVLIAAPLAQYIPLAALSAILMFVAWNMGEWREFLRLRSFRLPYRLTLLTVFALTVIVDVSVAVEVGLLLACLIFIYRISSLTIAEPLTDAPQDVPAYKLTGALFFAATKLLERIEYQQGKAMVLDFSGVIYIDSSGAETLEELLEFYQERNMPLLICGLRPQPQDILRRCGLIEKVGAENLFPDRHSAYRHLM</sequence>
<dbReference type="GO" id="GO:0016020">
    <property type="term" value="C:membrane"/>
    <property type="evidence" value="ECO:0007669"/>
    <property type="project" value="UniProtKB-SubCell"/>
</dbReference>